<dbReference type="InterPro" id="IPR016152">
    <property type="entry name" value="PTrfase/Anion_transptr"/>
</dbReference>
<dbReference type="HOGENOM" id="CLU_013442_5_2_9"/>
<dbReference type="InterPro" id="IPR007737">
    <property type="entry name" value="Mga_HTH"/>
</dbReference>
<evidence type="ECO:0000256" key="1">
    <source>
        <dbReference type="ARBA" id="ARBA00022737"/>
    </source>
</evidence>
<feature type="domain" description="PRD" evidence="6">
    <location>
        <begin position="290"/>
        <end position="396"/>
    </location>
</feature>
<dbReference type="SUPFAM" id="SSF63520">
    <property type="entry name" value="PTS-regulatory domain, PRD"/>
    <property type="match status" value="2"/>
</dbReference>
<keyword evidence="8" id="KW-1185">Reference proteome</keyword>
<dbReference type="InterPro" id="IPR050661">
    <property type="entry name" value="BglG_antiterminators"/>
</dbReference>
<dbReference type="SUPFAM" id="SSF55804">
    <property type="entry name" value="Phoshotransferase/anion transport protein"/>
    <property type="match status" value="1"/>
</dbReference>
<dbReference type="PANTHER" id="PTHR30185">
    <property type="entry name" value="CRYPTIC BETA-GLUCOSIDE BGL OPERON ANTITERMINATOR"/>
    <property type="match status" value="1"/>
</dbReference>
<dbReference type="InterPro" id="IPR002178">
    <property type="entry name" value="PTS_EIIA_type-2_dom"/>
</dbReference>
<dbReference type="Gene3D" id="1.10.10.10">
    <property type="entry name" value="Winged helix-like DNA-binding domain superfamily/Winged helix DNA-binding domain"/>
    <property type="match status" value="2"/>
</dbReference>
<dbReference type="Gene3D" id="3.40.930.10">
    <property type="entry name" value="Mannitol-specific EII, Chain A"/>
    <property type="match status" value="1"/>
</dbReference>
<organism evidence="7 8">
    <name type="scientific">Streptococcus equinus ATCC 700338</name>
    <dbReference type="NCBI Taxonomy" id="864569"/>
    <lineage>
        <taxon>Bacteria</taxon>
        <taxon>Bacillati</taxon>
        <taxon>Bacillota</taxon>
        <taxon>Bacilli</taxon>
        <taxon>Lactobacillales</taxon>
        <taxon>Streptococcaceae</taxon>
        <taxon>Streptococcus</taxon>
    </lineage>
</organism>
<dbReference type="InterPro" id="IPR036634">
    <property type="entry name" value="PRD_sf"/>
</dbReference>
<dbReference type="Pfam" id="PF08279">
    <property type="entry name" value="HTH_11"/>
    <property type="match status" value="1"/>
</dbReference>
<dbReference type="PROSITE" id="PS51094">
    <property type="entry name" value="PTS_EIIA_TYPE_2"/>
    <property type="match status" value="1"/>
</dbReference>
<keyword evidence="3" id="KW-0010">Activator</keyword>
<proteinExistence type="predicted"/>
<keyword evidence="1" id="KW-0677">Repeat</keyword>
<name>E0PG05_STREI</name>
<dbReference type="Proteomes" id="UP000004290">
    <property type="component" value="Unassembled WGS sequence"/>
</dbReference>
<dbReference type="Gene3D" id="1.10.1790.10">
    <property type="entry name" value="PRD domain"/>
    <property type="match status" value="2"/>
</dbReference>
<feature type="domain" description="PTS EIIA type-2" evidence="5">
    <location>
        <begin position="498"/>
        <end position="636"/>
    </location>
</feature>
<evidence type="ECO:0000256" key="3">
    <source>
        <dbReference type="ARBA" id="ARBA00023159"/>
    </source>
</evidence>
<sequence>MKEINRKIIAFLKQRNDWTTSKDLSNEFQLSTRTIKKYISEINDEANYLIDSSRQGYRINIQTLELVKENLTQNNTIPQTPEERFNYILTSLLIEKRSQNQTNIYDFMDKLYISESTFKADCQKINTICKQYHCSLQIAKEIVWIEGSEKNKRKFLNSYIIKESQNYFGCGSFLNTIFPDLDFTLIQQTIQSTFEEHQYFINDFSLSNLVRHVAITIKRIQNGCVEKHSDQQISNSSHEYIIAQDLSAKFEKYFNITFTNTEIGELALLIICRGISINSTKSTKSEVASFVGDDLINFVTQLSLNIKRLFAIDLDTPEFIDRFAIHLHNLLIRNDNNLLNSNPLKHKIKVQCPFIYEVAVYITNKLKKHYDIDLNDDEITYITFHIGGILELQKSLQSKLSTILLIPEYYNLKNSLSTKIQNQFQGDLVILEIYTSIDDYLSYAPHHDLLLSSYSIEHYIDVPSLYITPFLTQNDTNEIRNIINFVKEKKKKTSYIKNIFKKEFFSTDKIYSNPIEAIEDICDILYKHEYTTATYTSEVKEREKLSSTAFGNFAIPHSLHNNCLNTTIYVHIQEKPIKWDEQYVNVVFLLSISNDDRTRFREIFEHITDTINSKDNLAKIKKSKTYDEFVEIFINA</sequence>
<dbReference type="PANTHER" id="PTHR30185:SF12">
    <property type="entry name" value="TRANSCRIPTIONAL REGULATOR MANR"/>
    <property type="match status" value="1"/>
</dbReference>
<dbReference type="RefSeq" id="WP_003066467.1">
    <property type="nucleotide sequence ID" value="NZ_GL397128.1"/>
</dbReference>
<feature type="domain" description="PRD" evidence="6">
    <location>
        <begin position="177"/>
        <end position="280"/>
    </location>
</feature>
<evidence type="ECO:0000259" key="6">
    <source>
        <dbReference type="PROSITE" id="PS51372"/>
    </source>
</evidence>
<dbReference type="InterPro" id="IPR011608">
    <property type="entry name" value="PRD"/>
</dbReference>
<keyword evidence="2" id="KW-0805">Transcription regulation</keyword>
<evidence type="ECO:0000259" key="5">
    <source>
        <dbReference type="PROSITE" id="PS51094"/>
    </source>
</evidence>
<protein>
    <submittedName>
        <fullName evidence="7">PRD domain protein</fullName>
    </submittedName>
</protein>
<comment type="caution">
    <text evidence="7">The sequence shown here is derived from an EMBL/GenBank/DDBJ whole genome shotgun (WGS) entry which is preliminary data.</text>
</comment>
<evidence type="ECO:0000313" key="8">
    <source>
        <dbReference type="Proteomes" id="UP000004290"/>
    </source>
</evidence>
<dbReference type="Pfam" id="PF00359">
    <property type="entry name" value="PTS_EIIA_2"/>
    <property type="match status" value="1"/>
</dbReference>
<gene>
    <name evidence="7" type="ORF">HMPREF9319_1778</name>
</gene>
<dbReference type="PROSITE" id="PS51372">
    <property type="entry name" value="PRD_2"/>
    <property type="match status" value="2"/>
</dbReference>
<evidence type="ECO:0000313" key="7">
    <source>
        <dbReference type="EMBL" id="EFM26638.1"/>
    </source>
</evidence>
<dbReference type="Pfam" id="PF05043">
    <property type="entry name" value="Mga"/>
    <property type="match status" value="1"/>
</dbReference>
<dbReference type="InterPro" id="IPR013196">
    <property type="entry name" value="HTH_11"/>
</dbReference>
<dbReference type="Pfam" id="PF00874">
    <property type="entry name" value="PRD"/>
    <property type="match status" value="2"/>
</dbReference>
<dbReference type="AlphaFoldDB" id="E0PG05"/>
<dbReference type="GO" id="GO:0006355">
    <property type="term" value="P:regulation of DNA-templated transcription"/>
    <property type="evidence" value="ECO:0007669"/>
    <property type="project" value="InterPro"/>
</dbReference>
<accession>E0PG05</accession>
<evidence type="ECO:0000256" key="2">
    <source>
        <dbReference type="ARBA" id="ARBA00023015"/>
    </source>
</evidence>
<reference evidence="7 8" key="1">
    <citation type="submission" date="2010-07" db="EMBL/GenBank/DDBJ databases">
        <authorList>
            <person name="Muzny D."/>
            <person name="Qin X."/>
            <person name="Deng J."/>
            <person name="Jiang H."/>
            <person name="Liu Y."/>
            <person name="Qu J."/>
            <person name="Song X.-Z."/>
            <person name="Zhang L."/>
            <person name="Thornton R."/>
            <person name="Coyle M."/>
            <person name="Francisco L."/>
            <person name="Jackson L."/>
            <person name="Javaid M."/>
            <person name="Korchina V."/>
            <person name="Kovar C."/>
            <person name="Mata R."/>
            <person name="Mathew T."/>
            <person name="Ngo R."/>
            <person name="Nguyen L."/>
            <person name="Nguyen N."/>
            <person name="Okwuonu G."/>
            <person name="Ongeri F."/>
            <person name="Pham C."/>
            <person name="Simmons D."/>
            <person name="Wilczek-Boney K."/>
            <person name="Hale W."/>
            <person name="Jakkamsetti A."/>
            <person name="Pham P."/>
            <person name="Ruth R."/>
            <person name="San Lucas F."/>
            <person name="Warren J."/>
            <person name="Zhang J."/>
            <person name="Zhao Z."/>
            <person name="Zhou C."/>
            <person name="Zhu D."/>
            <person name="Lee S."/>
            <person name="Bess C."/>
            <person name="Blankenburg K."/>
            <person name="Forbes L."/>
            <person name="Fu Q."/>
            <person name="Gubbala S."/>
            <person name="Hirani K."/>
            <person name="Jayaseelan J.C."/>
            <person name="Lara F."/>
            <person name="Munidasa M."/>
            <person name="Palculict T."/>
            <person name="Patil S."/>
            <person name="Pu L.-L."/>
            <person name="Saada N."/>
            <person name="Tang L."/>
            <person name="Weissenberger G."/>
            <person name="Zhu Y."/>
            <person name="Hemphill L."/>
            <person name="Shang Y."/>
            <person name="Youmans B."/>
            <person name="Ayvaz T."/>
            <person name="Ross M."/>
            <person name="Santibanez J."/>
            <person name="Aqrawi P."/>
            <person name="Gross S."/>
            <person name="Joshi V."/>
            <person name="Fowler G."/>
            <person name="Nazareth L."/>
            <person name="Reid J."/>
            <person name="Worley K."/>
            <person name="Petrosino J."/>
            <person name="Highlander S."/>
            <person name="Gibbs R."/>
        </authorList>
    </citation>
    <scope>NUCLEOTIDE SEQUENCE [LARGE SCALE GENOMIC DNA]</scope>
    <source>
        <strain evidence="7 8">ATCC 700338</strain>
    </source>
</reference>
<dbReference type="InterPro" id="IPR036388">
    <property type="entry name" value="WH-like_DNA-bd_sf"/>
</dbReference>
<dbReference type="GeneID" id="64019659"/>
<evidence type="ECO:0000256" key="4">
    <source>
        <dbReference type="ARBA" id="ARBA00023163"/>
    </source>
</evidence>
<dbReference type="EMBL" id="AEEL01000024">
    <property type="protein sequence ID" value="EFM26638.1"/>
    <property type="molecule type" value="Genomic_DNA"/>
</dbReference>
<keyword evidence="4" id="KW-0804">Transcription</keyword>